<name>A0A1H5RD38_9PSEU</name>
<feature type="domain" description="NTF2-like N-terminal transpeptidase" evidence="3">
    <location>
        <begin position="28"/>
        <end position="136"/>
    </location>
</feature>
<dbReference type="SUPFAM" id="SSF56519">
    <property type="entry name" value="Penicillin binding protein dimerisation domain"/>
    <property type="match status" value="1"/>
</dbReference>
<keyword evidence="5" id="KW-1185">Reference proteome</keyword>
<dbReference type="SUPFAM" id="SSF54427">
    <property type="entry name" value="NTF2-like"/>
    <property type="match status" value="1"/>
</dbReference>
<dbReference type="InterPro" id="IPR012338">
    <property type="entry name" value="Beta-lactam/transpept-like"/>
</dbReference>
<dbReference type="GO" id="GO:0071555">
    <property type="term" value="P:cell wall organization"/>
    <property type="evidence" value="ECO:0007669"/>
    <property type="project" value="TreeGrafter"/>
</dbReference>
<dbReference type="GO" id="GO:0046677">
    <property type="term" value="P:response to antibiotic"/>
    <property type="evidence" value="ECO:0007669"/>
    <property type="project" value="InterPro"/>
</dbReference>
<dbReference type="InterPro" id="IPR032710">
    <property type="entry name" value="NTF2-like_dom_sf"/>
</dbReference>
<dbReference type="GO" id="GO:0008658">
    <property type="term" value="F:penicillin binding"/>
    <property type="evidence" value="ECO:0007669"/>
    <property type="project" value="InterPro"/>
</dbReference>
<dbReference type="GO" id="GO:0071972">
    <property type="term" value="F:peptidoglycan L,D-transpeptidase activity"/>
    <property type="evidence" value="ECO:0007669"/>
    <property type="project" value="TreeGrafter"/>
</dbReference>
<accession>A0A1H5RD38</accession>
<feature type="chain" id="PRO_5011502442" evidence="1">
    <location>
        <begin position="24"/>
        <end position="598"/>
    </location>
</feature>
<dbReference type="Proteomes" id="UP000198878">
    <property type="component" value="Unassembled WGS sequence"/>
</dbReference>
<dbReference type="InterPro" id="IPR050515">
    <property type="entry name" value="Beta-lactam/transpept"/>
</dbReference>
<dbReference type="Pfam" id="PF05223">
    <property type="entry name" value="MecA_N"/>
    <property type="match status" value="1"/>
</dbReference>
<dbReference type="RefSeq" id="WP_208608392.1">
    <property type="nucleotide sequence ID" value="NZ_FNUJ01000008.1"/>
</dbReference>
<feature type="domain" description="Penicillin-binding protein transpeptidase" evidence="2">
    <location>
        <begin position="324"/>
        <end position="584"/>
    </location>
</feature>
<keyword evidence="4" id="KW-0131">Cell cycle</keyword>
<dbReference type="AlphaFoldDB" id="A0A1H5RD38"/>
<dbReference type="STRING" id="218821.SAMN05421837_10891"/>
<keyword evidence="4" id="KW-0132">Cell division</keyword>
<organism evidence="4 5">
    <name type="scientific">Amycolatopsis pretoriensis</name>
    <dbReference type="NCBI Taxonomy" id="218821"/>
    <lineage>
        <taxon>Bacteria</taxon>
        <taxon>Bacillati</taxon>
        <taxon>Actinomycetota</taxon>
        <taxon>Actinomycetes</taxon>
        <taxon>Pseudonocardiales</taxon>
        <taxon>Pseudonocardiaceae</taxon>
        <taxon>Amycolatopsis</taxon>
    </lineage>
</organism>
<protein>
    <submittedName>
        <fullName evidence="4">Cell division protein FtsI/penicillin-binding protein 2</fullName>
    </submittedName>
</protein>
<evidence type="ECO:0000256" key="1">
    <source>
        <dbReference type="SAM" id="SignalP"/>
    </source>
</evidence>
<proteinExistence type="predicted"/>
<dbReference type="GO" id="GO:0005886">
    <property type="term" value="C:plasma membrane"/>
    <property type="evidence" value="ECO:0007669"/>
    <property type="project" value="TreeGrafter"/>
</dbReference>
<dbReference type="PANTHER" id="PTHR30627">
    <property type="entry name" value="PEPTIDOGLYCAN D,D-TRANSPEPTIDASE"/>
    <property type="match status" value="1"/>
</dbReference>
<evidence type="ECO:0000259" key="2">
    <source>
        <dbReference type="Pfam" id="PF00905"/>
    </source>
</evidence>
<evidence type="ECO:0000259" key="3">
    <source>
        <dbReference type="Pfam" id="PF05223"/>
    </source>
</evidence>
<dbReference type="EMBL" id="FNUJ01000008">
    <property type="protein sequence ID" value="SEF35481.1"/>
    <property type="molecule type" value="Genomic_DNA"/>
</dbReference>
<dbReference type="InterPro" id="IPR007887">
    <property type="entry name" value="MecA_N"/>
</dbReference>
<dbReference type="PANTHER" id="PTHR30627:SF24">
    <property type="entry name" value="PENICILLIN-BINDING PROTEIN 4B"/>
    <property type="match status" value="1"/>
</dbReference>
<dbReference type="PROSITE" id="PS51257">
    <property type="entry name" value="PROKAR_LIPOPROTEIN"/>
    <property type="match status" value="1"/>
</dbReference>
<gene>
    <name evidence="4" type="ORF">SAMN05421837_10891</name>
</gene>
<evidence type="ECO:0000313" key="4">
    <source>
        <dbReference type="EMBL" id="SEF35481.1"/>
    </source>
</evidence>
<reference evidence="5" key="1">
    <citation type="submission" date="2016-10" db="EMBL/GenBank/DDBJ databases">
        <authorList>
            <person name="Varghese N."/>
            <person name="Submissions S."/>
        </authorList>
    </citation>
    <scope>NUCLEOTIDE SEQUENCE [LARGE SCALE GENOMIC DNA]</scope>
    <source>
        <strain evidence="5">DSM 44654</strain>
    </source>
</reference>
<feature type="signal peptide" evidence="1">
    <location>
        <begin position="1"/>
        <end position="23"/>
    </location>
</feature>
<dbReference type="GO" id="GO:0051301">
    <property type="term" value="P:cell division"/>
    <property type="evidence" value="ECO:0007669"/>
    <property type="project" value="UniProtKB-KW"/>
</dbReference>
<sequence length="598" mass="61554">MSARRHRALAALLLLVAATTAGCSGDGPEDALSAFLDAVAAGDVAAAAANTDSPDAATTVLTQVRGVLEPEALDVDDEEVREPANGDTVTASYQLTWHLAQGRTWTYRADALLRAAENGWQVHWQPTVVHPQLAVGQTLGLLPQLPETAPVLDRDGVPLMRPQTVIGVVVDPQKTGNASAVAGSLAKALHRYEPSVTGRSVLDGMSKTKPGDAYPVITLRAGDYQRVKPVIYDLPGVRFASQERLLPVTRGSGQQVLPGIRALVEQQLAGAAGWRIVTRDVTGGEVSELRAEPPRPSPAVTSTLSAKVQAAAEKALDTERYPAALVAIQPSTGDILAVAQNDAANDEGSLALSGRYPPGSTFKIVTAAAALSAGDVEAGSAVDCPGTTTIENRVVPNEGRFDLGRVPLKTAFARSCNTTFARLAAGLPSSALTDTARSFGIGADFVVPGLTTVTGAVPASDSAVQRAENGFGQGTVVTSPFGLALAAATVQAGKVPTPSIVRGLPATTKNVGDPPSDDVLGALRGMMREVVTNGTATGLRDIPDVAGKTGTAQFGDGSQSHGWFVGYRGDLAFAVLLTEAGSSKPAVQAAHRFLAGVG</sequence>
<dbReference type="InterPro" id="IPR036138">
    <property type="entry name" value="PBP_dimer_sf"/>
</dbReference>
<dbReference type="Pfam" id="PF00905">
    <property type="entry name" value="Transpeptidase"/>
    <property type="match status" value="1"/>
</dbReference>
<dbReference type="Gene3D" id="3.40.710.10">
    <property type="entry name" value="DD-peptidase/beta-lactamase superfamily"/>
    <property type="match status" value="1"/>
</dbReference>
<dbReference type="InterPro" id="IPR001460">
    <property type="entry name" value="PCN-bd_Tpept"/>
</dbReference>
<keyword evidence="1" id="KW-0732">Signal</keyword>
<dbReference type="SUPFAM" id="SSF56601">
    <property type="entry name" value="beta-lactamase/transpeptidase-like"/>
    <property type="match status" value="1"/>
</dbReference>
<evidence type="ECO:0000313" key="5">
    <source>
        <dbReference type="Proteomes" id="UP000198878"/>
    </source>
</evidence>